<accession>A0AAE0H4H1</accession>
<evidence type="ECO:0000256" key="1">
    <source>
        <dbReference type="SAM" id="MobiDB-lite"/>
    </source>
</evidence>
<organism evidence="2 4">
    <name type="scientific">Cymbomonas tetramitiformis</name>
    <dbReference type="NCBI Taxonomy" id="36881"/>
    <lineage>
        <taxon>Eukaryota</taxon>
        <taxon>Viridiplantae</taxon>
        <taxon>Chlorophyta</taxon>
        <taxon>Pyramimonadophyceae</taxon>
        <taxon>Pyramimonadales</taxon>
        <taxon>Pyramimonadaceae</taxon>
        <taxon>Cymbomonas</taxon>
    </lineage>
</organism>
<feature type="compositionally biased region" description="Acidic residues" evidence="1">
    <location>
        <begin position="21"/>
        <end position="46"/>
    </location>
</feature>
<evidence type="ECO:0000313" key="2">
    <source>
        <dbReference type="EMBL" id="KAK3289839.1"/>
    </source>
</evidence>
<keyword evidence="4" id="KW-1185">Reference proteome</keyword>
<proteinExistence type="predicted"/>
<evidence type="ECO:0000313" key="4">
    <source>
        <dbReference type="Proteomes" id="UP001190700"/>
    </source>
</evidence>
<name>A0AAE0H4H1_9CHLO</name>
<dbReference type="AlphaFoldDB" id="A0AAE0H4H1"/>
<sequence>MVLSKVDIFNNHRKESKEEDNMSEGEDITSEQDEIESNEEEDEVMSEDNHVNNELSSQDCDDNESLPLDTDTEEEEEEEYKEVKELPPVSKPIGDPEYAVLKDGTFKEVYCLRKEVLVKLYPEMEEFTQNNWHDLRLIYGMDRVRFDEEICFSKSLFETHEEEYELSVLTQQVGG</sequence>
<feature type="region of interest" description="Disordered" evidence="1">
    <location>
        <begin position="1"/>
        <end position="95"/>
    </location>
</feature>
<dbReference type="Proteomes" id="UP001190700">
    <property type="component" value="Unassembled WGS sequence"/>
</dbReference>
<reference evidence="2 4" key="1">
    <citation type="journal article" date="2015" name="Genome Biol. Evol.">
        <title>Comparative Genomics of a Bacterivorous Green Alga Reveals Evolutionary Causalities and Consequences of Phago-Mixotrophic Mode of Nutrition.</title>
        <authorList>
            <person name="Burns J.A."/>
            <person name="Paasch A."/>
            <person name="Narechania A."/>
            <person name="Kim E."/>
        </authorList>
    </citation>
    <scope>NUCLEOTIDE SEQUENCE [LARGE SCALE GENOMIC DNA]</scope>
    <source>
        <strain evidence="2">PLY_AMNH</strain>
    </source>
</reference>
<feature type="compositionally biased region" description="Acidic residues" evidence="1">
    <location>
        <begin position="59"/>
        <end position="80"/>
    </location>
</feature>
<dbReference type="EMBL" id="LGRX02000025">
    <property type="protein sequence ID" value="KAK3289839.1"/>
    <property type="molecule type" value="Genomic_DNA"/>
</dbReference>
<gene>
    <name evidence="3" type="ORF">CYMTET_2592</name>
    <name evidence="2" type="ORF">CYMTET_2770</name>
</gene>
<evidence type="ECO:0000313" key="3">
    <source>
        <dbReference type="EMBL" id="KAK3289989.1"/>
    </source>
</evidence>
<feature type="compositionally biased region" description="Basic and acidic residues" evidence="1">
    <location>
        <begin position="10"/>
        <end position="20"/>
    </location>
</feature>
<reference evidence="2" key="2">
    <citation type="submission" date="2023-06" db="EMBL/GenBank/DDBJ databases">
        <title>Long-read-based genome assembly of the green algal bacterivore Cymbomonas tetramitiformis.</title>
        <authorList>
            <person name="Gyaltshen Y."/>
            <person name="Rozenberg A."/>
            <person name="Paasch A."/>
            <person name="Burns J.A."/>
            <person name="Warring S."/>
            <person name="Larson R."/>
            <person name="Maurer-Alcala X."/>
            <person name="Dacks J."/>
            <person name="Kim E."/>
        </authorList>
    </citation>
    <scope>NUCLEOTIDE SEQUENCE</scope>
    <source>
        <strain evidence="2">PLY_AMNH</strain>
    </source>
</reference>
<comment type="caution">
    <text evidence="2">The sequence shown here is derived from an EMBL/GenBank/DDBJ whole genome shotgun (WGS) entry which is preliminary data.</text>
</comment>
<dbReference type="EMBL" id="LGRX02000007">
    <property type="protein sequence ID" value="KAK3289989.1"/>
    <property type="molecule type" value="Genomic_DNA"/>
</dbReference>
<protein>
    <submittedName>
        <fullName evidence="2">Uncharacterized protein</fullName>
    </submittedName>
</protein>